<keyword evidence="1" id="KW-1133">Transmembrane helix</keyword>
<feature type="transmembrane region" description="Helical" evidence="1">
    <location>
        <begin position="86"/>
        <end position="103"/>
    </location>
</feature>
<evidence type="ECO:0000313" key="4">
    <source>
        <dbReference type="Proteomes" id="UP000827092"/>
    </source>
</evidence>
<name>A0AAV6VB82_9ARAC</name>
<gene>
    <name evidence="3" type="ORF">JTE90_005030</name>
</gene>
<protein>
    <recommendedName>
        <fullName evidence="2">DUF7789 domain-containing protein</fullName>
    </recommendedName>
</protein>
<feature type="transmembrane region" description="Helical" evidence="1">
    <location>
        <begin position="227"/>
        <end position="247"/>
    </location>
</feature>
<reference evidence="3 4" key="1">
    <citation type="journal article" date="2022" name="Nat. Ecol. Evol.">
        <title>A masculinizing supergene underlies an exaggerated male reproductive morph in a spider.</title>
        <authorList>
            <person name="Hendrickx F."/>
            <person name="De Corte Z."/>
            <person name="Sonet G."/>
            <person name="Van Belleghem S.M."/>
            <person name="Kostlbacher S."/>
            <person name="Vangestel C."/>
        </authorList>
    </citation>
    <scope>NUCLEOTIDE SEQUENCE [LARGE SCALE GENOMIC DNA]</scope>
    <source>
        <strain evidence="3">W744_W776</strain>
    </source>
</reference>
<feature type="transmembrane region" description="Helical" evidence="1">
    <location>
        <begin position="115"/>
        <end position="134"/>
    </location>
</feature>
<evidence type="ECO:0000259" key="2">
    <source>
        <dbReference type="Pfam" id="PF25044"/>
    </source>
</evidence>
<proteinExistence type="predicted"/>
<evidence type="ECO:0000256" key="1">
    <source>
        <dbReference type="SAM" id="Phobius"/>
    </source>
</evidence>
<feature type="transmembrane region" description="Helical" evidence="1">
    <location>
        <begin position="254"/>
        <end position="277"/>
    </location>
</feature>
<feature type="domain" description="DUF7789" evidence="2">
    <location>
        <begin position="42"/>
        <end position="163"/>
    </location>
</feature>
<keyword evidence="4" id="KW-1185">Reference proteome</keyword>
<dbReference type="PANTHER" id="PTHR39299">
    <property type="entry name" value="TRANSMEMBRANE PROTEIN"/>
    <property type="match status" value="1"/>
</dbReference>
<feature type="transmembrane region" description="Helical" evidence="1">
    <location>
        <begin position="146"/>
        <end position="168"/>
    </location>
</feature>
<accession>A0AAV6VB82</accession>
<feature type="transmembrane region" description="Helical" evidence="1">
    <location>
        <begin position="289"/>
        <end position="316"/>
    </location>
</feature>
<dbReference type="Proteomes" id="UP000827092">
    <property type="component" value="Unassembled WGS sequence"/>
</dbReference>
<organism evidence="3 4">
    <name type="scientific">Oedothorax gibbosus</name>
    <dbReference type="NCBI Taxonomy" id="931172"/>
    <lineage>
        <taxon>Eukaryota</taxon>
        <taxon>Metazoa</taxon>
        <taxon>Ecdysozoa</taxon>
        <taxon>Arthropoda</taxon>
        <taxon>Chelicerata</taxon>
        <taxon>Arachnida</taxon>
        <taxon>Araneae</taxon>
        <taxon>Araneomorphae</taxon>
        <taxon>Entelegynae</taxon>
        <taxon>Araneoidea</taxon>
        <taxon>Linyphiidae</taxon>
        <taxon>Erigoninae</taxon>
        <taxon>Oedothorax</taxon>
    </lineage>
</organism>
<comment type="caution">
    <text evidence="3">The sequence shown here is derived from an EMBL/GenBank/DDBJ whole genome shotgun (WGS) entry which is preliminary data.</text>
</comment>
<keyword evidence="1" id="KW-0812">Transmembrane</keyword>
<feature type="transmembrane region" description="Helical" evidence="1">
    <location>
        <begin position="56"/>
        <end position="74"/>
    </location>
</feature>
<keyword evidence="1" id="KW-0472">Membrane</keyword>
<evidence type="ECO:0000313" key="3">
    <source>
        <dbReference type="EMBL" id="KAG8193732.1"/>
    </source>
</evidence>
<dbReference type="InterPro" id="IPR056691">
    <property type="entry name" value="DUF7789"/>
</dbReference>
<feature type="domain" description="DUF7789" evidence="2">
    <location>
        <begin position="181"/>
        <end position="307"/>
    </location>
</feature>
<dbReference type="PANTHER" id="PTHR39299:SF1">
    <property type="entry name" value="TRANSMEMBRANE PROTEIN"/>
    <property type="match status" value="1"/>
</dbReference>
<dbReference type="AlphaFoldDB" id="A0AAV6VB82"/>
<sequence length="365" mass="41037">MNETETALLENVGKGVDALTSFQCLFGVRENDKKIQEVAIIGKVRARPQYNKLEKAYLAGSIIALTISLGITIQRFTVFKICECDFAFGLLLLLTIIFCYYYVIHSILVERWDELFIFVASKGIVTGYCIVNYINGERDTETLIRLILSCIAGPILIILGFYFCYQYYKSNRFIHDVVGTANEELQTPCRIYYVCSSLLKFDLQIQWSMLILTIGKNMLYLTLGDKIVFGSGVPVILLVYVLGRLGISYENNKLMIAFYIMGVCERGFIAYCFYYTYTKGDNVDATYNPALVCVVAAFFIWISLFVATGVFVQCYFGKGLKEKLHGLSNGQHVEVAIINGEPSRVVTNGASSGYETTDEETTLVC</sequence>
<dbReference type="EMBL" id="JAFNEN010000115">
    <property type="protein sequence ID" value="KAG8193732.1"/>
    <property type="molecule type" value="Genomic_DNA"/>
</dbReference>
<dbReference type="Pfam" id="PF25044">
    <property type="entry name" value="DUF7789"/>
    <property type="match status" value="2"/>
</dbReference>